<dbReference type="InterPro" id="IPR050482">
    <property type="entry name" value="Sensor_HK_TwoCompSys"/>
</dbReference>
<comment type="catalytic activity">
    <reaction evidence="1 13">
        <text>ATP + protein L-histidine = ADP + protein N-phospho-L-histidine.</text>
        <dbReference type="EC" id="2.7.13.3"/>
    </reaction>
</comment>
<evidence type="ECO:0000256" key="10">
    <source>
        <dbReference type="ARBA" id="ARBA00022989"/>
    </source>
</evidence>
<dbReference type="Proteomes" id="UP000074108">
    <property type="component" value="Unassembled WGS sequence"/>
</dbReference>
<dbReference type="Pfam" id="PF02518">
    <property type="entry name" value="HATPase_c"/>
    <property type="match status" value="1"/>
</dbReference>
<evidence type="ECO:0000256" key="5">
    <source>
        <dbReference type="ARBA" id="ARBA00022679"/>
    </source>
</evidence>
<proteinExistence type="predicted"/>
<keyword evidence="3 13" id="KW-1003">Cell membrane</keyword>
<keyword evidence="10 14" id="KW-1133">Transmembrane helix</keyword>
<evidence type="ECO:0000256" key="2">
    <source>
        <dbReference type="ARBA" id="ARBA00004651"/>
    </source>
</evidence>
<name>A0A147KC11_9BACI</name>
<evidence type="ECO:0000256" key="6">
    <source>
        <dbReference type="ARBA" id="ARBA00022692"/>
    </source>
</evidence>
<evidence type="ECO:0000256" key="7">
    <source>
        <dbReference type="ARBA" id="ARBA00022741"/>
    </source>
</evidence>
<gene>
    <name evidence="16" type="ORF">Q75_01320</name>
</gene>
<comment type="caution">
    <text evidence="16">The sequence shown here is derived from an EMBL/GenBank/DDBJ whole genome shotgun (WGS) entry which is preliminary data.</text>
</comment>
<dbReference type="GO" id="GO:0005524">
    <property type="term" value="F:ATP binding"/>
    <property type="evidence" value="ECO:0007669"/>
    <property type="project" value="UniProtKB-UniRule"/>
</dbReference>
<dbReference type="CDD" id="cd16917">
    <property type="entry name" value="HATPase_UhpB-NarQ-NarX-like"/>
    <property type="match status" value="1"/>
</dbReference>
<evidence type="ECO:0000256" key="1">
    <source>
        <dbReference type="ARBA" id="ARBA00000085"/>
    </source>
</evidence>
<evidence type="ECO:0000256" key="13">
    <source>
        <dbReference type="PIRNR" id="PIRNR037431"/>
    </source>
</evidence>
<dbReference type="InterPro" id="IPR036890">
    <property type="entry name" value="HATPase_C_sf"/>
</dbReference>
<dbReference type="STRING" id="1150625.Q75_01320"/>
<sequence>MNVVQRQMLLSIFHSFLLFLILVTVGWLLFPQDLFVFLWNVRIFDLPMGVVLLCTVILIGTIIGALSGVDLRKKLHVLEEGMRQLGSGYRISSPHTFALQEMDAIWSRMSQLDFHIQEQTKIAQKSADDKASSQEKMLQEIISQERNRLARELHDSVSQQLFAASMLMSAVTEGKGEVSEAKRKQLNMIEQMIQQAQLEMRALLLHLRPVALKDKTLQEGMEELLLELSQKVPLEIRWKIEAMKLSKGIEDHLFRILQESVSNTLRHAKATSLEVLLIERDGLHIMRVTDDGVGFEVDKNKAGSYGLQTMHERALEVGGSLKIVSLPTRGTRLEVRVPIVEKGRE</sequence>
<dbReference type="PANTHER" id="PTHR24421:SF37">
    <property type="entry name" value="SENSOR HISTIDINE KINASE NARS"/>
    <property type="match status" value="1"/>
</dbReference>
<dbReference type="GO" id="GO:0000155">
    <property type="term" value="F:phosphorelay sensor kinase activity"/>
    <property type="evidence" value="ECO:0007669"/>
    <property type="project" value="UniProtKB-UniRule"/>
</dbReference>
<dbReference type="PIRSF" id="PIRSF037431">
    <property type="entry name" value="STHK_LiaS"/>
    <property type="match status" value="1"/>
</dbReference>
<evidence type="ECO:0000313" key="17">
    <source>
        <dbReference type="Proteomes" id="UP000074108"/>
    </source>
</evidence>
<evidence type="ECO:0000256" key="8">
    <source>
        <dbReference type="ARBA" id="ARBA00022777"/>
    </source>
</evidence>
<evidence type="ECO:0000313" key="16">
    <source>
        <dbReference type="EMBL" id="KUP09108.1"/>
    </source>
</evidence>
<evidence type="ECO:0000256" key="11">
    <source>
        <dbReference type="ARBA" id="ARBA00023012"/>
    </source>
</evidence>
<protein>
    <recommendedName>
        <fullName evidence="13">Sensor histidine kinase</fullName>
        <ecNumber evidence="13">2.7.13.3</ecNumber>
    </recommendedName>
</protein>
<keyword evidence="4" id="KW-0597">Phosphoprotein</keyword>
<evidence type="ECO:0000259" key="15">
    <source>
        <dbReference type="PROSITE" id="PS50109"/>
    </source>
</evidence>
<keyword evidence="6 14" id="KW-0812">Transmembrane</keyword>
<evidence type="ECO:0000256" key="9">
    <source>
        <dbReference type="ARBA" id="ARBA00022840"/>
    </source>
</evidence>
<comment type="subcellular location">
    <subcellularLocation>
        <location evidence="2 13">Cell membrane</location>
        <topology evidence="2 13">Multi-pass membrane protein</topology>
    </subcellularLocation>
</comment>
<dbReference type="EC" id="2.7.13.3" evidence="13"/>
<dbReference type="GO" id="GO:0046983">
    <property type="term" value="F:protein dimerization activity"/>
    <property type="evidence" value="ECO:0007669"/>
    <property type="project" value="InterPro"/>
</dbReference>
<reference evidence="16 17" key="1">
    <citation type="journal article" date="2016" name="Front. Microbiol.">
        <title>Microevolution Analysis of Bacillus coahuilensis Unveils Differences in Phosphorus Acquisition Strategies and Their Regulation.</title>
        <authorList>
            <person name="Gomez-Lunar Z."/>
            <person name="Hernandez-Gonzalez I."/>
            <person name="Rodriguez-Torres M.D."/>
            <person name="Souza V."/>
            <person name="Olmedo-Alvarez G."/>
        </authorList>
    </citation>
    <scope>NUCLEOTIDE SEQUENCE [LARGE SCALE GENOMIC DNA]</scope>
    <source>
        <strain evidence="17">p1.1.43</strain>
    </source>
</reference>
<keyword evidence="12 13" id="KW-0472">Membrane</keyword>
<organism evidence="16 17">
    <name type="scientific">Bacillus coahuilensis p1.1.43</name>
    <dbReference type="NCBI Taxonomy" id="1150625"/>
    <lineage>
        <taxon>Bacteria</taxon>
        <taxon>Bacillati</taxon>
        <taxon>Bacillota</taxon>
        <taxon>Bacilli</taxon>
        <taxon>Bacillales</taxon>
        <taxon>Bacillaceae</taxon>
        <taxon>Bacillus</taxon>
    </lineage>
</organism>
<evidence type="ECO:0000256" key="12">
    <source>
        <dbReference type="ARBA" id="ARBA00023136"/>
    </source>
</evidence>
<keyword evidence="8 13" id="KW-0418">Kinase</keyword>
<dbReference type="Gene3D" id="1.20.5.1930">
    <property type="match status" value="1"/>
</dbReference>
<dbReference type="GO" id="GO:0005886">
    <property type="term" value="C:plasma membrane"/>
    <property type="evidence" value="ECO:0007669"/>
    <property type="project" value="UniProtKB-SubCell"/>
</dbReference>
<dbReference type="SUPFAM" id="SSF55874">
    <property type="entry name" value="ATPase domain of HSP90 chaperone/DNA topoisomerase II/histidine kinase"/>
    <property type="match status" value="1"/>
</dbReference>
<dbReference type="RefSeq" id="WP_059282030.1">
    <property type="nucleotide sequence ID" value="NZ_LDYG01000003.1"/>
</dbReference>
<feature type="domain" description="Histidine kinase" evidence="15">
    <location>
        <begin position="148"/>
        <end position="341"/>
    </location>
</feature>
<accession>A0A147KC11</accession>
<dbReference type="InterPro" id="IPR005467">
    <property type="entry name" value="His_kinase_dom"/>
</dbReference>
<dbReference type="EMBL" id="LDYG01000003">
    <property type="protein sequence ID" value="KUP09108.1"/>
    <property type="molecule type" value="Genomic_DNA"/>
</dbReference>
<dbReference type="SMART" id="SM00387">
    <property type="entry name" value="HATPase_c"/>
    <property type="match status" value="1"/>
</dbReference>
<dbReference type="InterPro" id="IPR017202">
    <property type="entry name" value="LiaS/VraS"/>
</dbReference>
<evidence type="ECO:0000256" key="14">
    <source>
        <dbReference type="SAM" id="Phobius"/>
    </source>
</evidence>
<dbReference type="OrthoDB" id="9795828at2"/>
<evidence type="ECO:0000256" key="3">
    <source>
        <dbReference type="ARBA" id="ARBA00022475"/>
    </source>
</evidence>
<dbReference type="InterPro" id="IPR003594">
    <property type="entry name" value="HATPase_dom"/>
</dbReference>
<keyword evidence="5 13" id="KW-0808">Transferase</keyword>
<dbReference type="AlphaFoldDB" id="A0A147KC11"/>
<dbReference type="InterPro" id="IPR011712">
    <property type="entry name" value="Sig_transdc_His_kin_sub3_dim/P"/>
</dbReference>
<dbReference type="Gene3D" id="3.30.565.10">
    <property type="entry name" value="Histidine kinase-like ATPase, C-terminal domain"/>
    <property type="match status" value="1"/>
</dbReference>
<dbReference type="PROSITE" id="PS50109">
    <property type="entry name" value="HIS_KIN"/>
    <property type="match status" value="1"/>
</dbReference>
<dbReference type="PATRIC" id="fig|1150625.3.peg.278"/>
<keyword evidence="7 13" id="KW-0547">Nucleotide-binding</keyword>
<keyword evidence="9 13" id="KW-0067">ATP-binding</keyword>
<dbReference type="PANTHER" id="PTHR24421">
    <property type="entry name" value="NITRATE/NITRITE SENSOR PROTEIN NARX-RELATED"/>
    <property type="match status" value="1"/>
</dbReference>
<dbReference type="Pfam" id="PF07730">
    <property type="entry name" value="HisKA_3"/>
    <property type="match status" value="1"/>
</dbReference>
<feature type="transmembrane region" description="Helical" evidence="14">
    <location>
        <begin position="12"/>
        <end position="30"/>
    </location>
</feature>
<evidence type="ECO:0000256" key="4">
    <source>
        <dbReference type="ARBA" id="ARBA00022553"/>
    </source>
</evidence>
<feature type="transmembrane region" description="Helical" evidence="14">
    <location>
        <begin position="50"/>
        <end position="69"/>
    </location>
</feature>
<keyword evidence="11 13" id="KW-0902">Two-component regulatory system</keyword>
<keyword evidence="17" id="KW-1185">Reference proteome</keyword>